<comment type="caution">
    <text evidence="1">The sequence shown here is derived from an EMBL/GenBank/DDBJ whole genome shotgun (WGS) entry which is preliminary data.</text>
</comment>
<dbReference type="AlphaFoldDB" id="A0A2P5FPA5"/>
<protein>
    <submittedName>
        <fullName evidence="1">Uncharacterized protein</fullName>
    </submittedName>
</protein>
<dbReference type="OrthoDB" id="10311331at2759"/>
<proteinExistence type="predicted"/>
<keyword evidence="2" id="KW-1185">Reference proteome</keyword>
<organism evidence="1 2">
    <name type="scientific">Trema orientale</name>
    <name type="common">Charcoal tree</name>
    <name type="synonym">Celtis orientalis</name>
    <dbReference type="NCBI Taxonomy" id="63057"/>
    <lineage>
        <taxon>Eukaryota</taxon>
        <taxon>Viridiplantae</taxon>
        <taxon>Streptophyta</taxon>
        <taxon>Embryophyta</taxon>
        <taxon>Tracheophyta</taxon>
        <taxon>Spermatophyta</taxon>
        <taxon>Magnoliopsida</taxon>
        <taxon>eudicotyledons</taxon>
        <taxon>Gunneridae</taxon>
        <taxon>Pentapetalae</taxon>
        <taxon>rosids</taxon>
        <taxon>fabids</taxon>
        <taxon>Rosales</taxon>
        <taxon>Cannabaceae</taxon>
        <taxon>Trema</taxon>
    </lineage>
</organism>
<accession>A0A2P5FPA5</accession>
<sequence length="90" mass="10477">MPYTTTFFCLSSHPKKLILIVLHKINFNSLPVMVRMPKLTTNQSQIKSNEEALHSRLFHLCSSRSSMAFIEWSRRLSLRSKQVLGQVCKR</sequence>
<gene>
    <name evidence="1" type="ORF">TorRG33x02_043930</name>
</gene>
<dbReference type="InParanoid" id="A0A2P5FPA5"/>
<name>A0A2P5FPA5_TREOI</name>
<evidence type="ECO:0000313" key="2">
    <source>
        <dbReference type="Proteomes" id="UP000237000"/>
    </source>
</evidence>
<dbReference type="Proteomes" id="UP000237000">
    <property type="component" value="Unassembled WGS sequence"/>
</dbReference>
<dbReference type="EMBL" id="JXTC01000017">
    <property type="protein sequence ID" value="PON99628.1"/>
    <property type="molecule type" value="Genomic_DNA"/>
</dbReference>
<reference evidence="2" key="1">
    <citation type="submission" date="2016-06" db="EMBL/GenBank/DDBJ databases">
        <title>Parallel loss of symbiosis genes in relatives of nitrogen-fixing non-legume Parasponia.</title>
        <authorList>
            <person name="Van Velzen R."/>
            <person name="Holmer R."/>
            <person name="Bu F."/>
            <person name="Rutten L."/>
            <person name="Van Zeijl A."/>
            <person name="Liu W."/>
            <person name="Santuari L."/>
            <person name="Cao Q."/>
            <person name="Sharma T."/>
            <person name="Shen D."/>
            <person name="Roswanjaya Y."/>
            <person name="Wardhani T."/>
            <person name="Kalhor M.S."/>
            <person name="Jansen J."/>
            <person name="Van den Hoogen J."/>
            <person name="Gungor B."/>
            <person name="Hartog M."/>
            <person name="Hontelez J."/>
            <person name="Verver J."/>
            <person name="Yang W.-C."/>
            <person name="Schijlen E."/>
            <person name="Repin R."/>
            <person name="Schilthuizen M."/>
            <person name="Schranz E."/>
            <person name="Heidstra R."/>
            <person name="Miyata K."/>
            <person name="Fedorova E."/>
            <person name="Kohlen W."/>
            <person name="Bisseling T."/>
            <person name="Smit S."/>
            <person name="Geurts R."/>
        </authorList>
    </citation>
    <scope>NUCLEOTIDE SEQUENCE [LARGE SCALE GENOMIC DNA]</scope>
    <source>
        <strain evidence="2">cv. RG33-2</strain>
    </source>
</reference>
<evidence type="ECO:0000313" key="1">
    <source>
        <dbReference type="EMBL" id="PON99628.1"/>
    </source>
</evidence>